<dbReference type="PATRIC" id="fig|740709.3.peg.1373"/>
<evidence type="ECO:0000313" key="2">
    <source>
        <dbReference type="Proteomes" id="UP000014115"/>
    </source>
</evidence>
<evidence type="ECO:0000313" key="1">
    <source>
        <dbReference type="EMBL" id="EKE83823.1"/>
    </source>
</evidence>
<keyword evidence="2" id="KW-1185">Reference proteome</keyword>
<name>K2K7Z4_9GAMM</name>
<dbReference type="STRING" id="740709.A10D4_06746"/>
<accession>K2K7Z4</accession>
<dbReference type="RefSeq" id="WP_008488526.1">
    <property type="nucleotide sequence ID" value="NZ_AMRG01000007.1"/>
</dbReference>
<proteinExistence type="predicted"/>
<reference evidence="1 2" key="1">
    <citation type="journal article" date="2012" name="J. Bacteriol.">
        <title>Genome Sequence of Idiomarina xiamenensis Type Strain 10-D-4.</title>
        <authorList>
            <person name="Lai Q."/>
            <person name="Wang L."/>
            <person name="Wang W."/>
            <person name="Shao Z."/>
        </authorList>
    </citation>
    <scope>NUCLEOTIDE SEQUENCE [LARGE SCALE GENOMIC DNA]</scope>
    <source>
        <strain evidence="1 2">10-D-4</strain>
    </source>
</reference>
<dbReference type="EMBL" id="AMRG01000007">
    <property type="protein sequence ID" value="EKE83823.1"/>
    <property type="molecule type" value="Genomic_DNA"/>
</dbReference>
<dbReference type="Proteomes" id="UP000014115">
    <property type="component" value="Unassembled WGS sequence"/>
</dbReference>
<gene>
    <name evidence="1" type="ORF">A10D4_06746</name>
</gene>
<dbReference type="AlphaFoldDB" id="K2K7Z4"/>
<organism evidence="1 2">
    <name type="scientific">Idiomarina xiamenensis 10-D-4</name>
    <dbReference type="NCBI Taxonomy" id="740709"/>
    <lineage>
        <taxon>Bacteria</taxon>
        <taxon>Pseudomonadati</taxon>
        <taxon>Pseudomonadota</taxon>
        <taxon>Gammaproteobacteria</taxon>
        <taxon>Alteromonadales</taxon>
        <taxon>Idiomarinaceae</taxon>
        <taxon>Idiomarina</taxon>
    </lineage>
</organism>
<comment type="caution">
    <text evidence="1">The sequence shown here is derived from an EMBL/GenBank/DDBJ whole genome shotgun (WGS) entry which is preliminary data.</text>
</comment>
<sequence length="74" mass="8493">MLWQLLWIFMLMTSQWTLINPELGALGQTLKPNAEQQRCIKRMAWHYRLSAISIVAPSVAELDLSEACQYAPSE</sequence>
<protein>
    <submittedName>
        <fullName evidence="1">Uncharacterized protein</fullName>
    </submittedName>
</protein>